<proteinExistence type="predicted"/>
<evidence type="ECO:0000313" key="2">
    <source>
        <dbReference type="EMBL" id="SPD07347.1"/>
    </source>
</evidence>
<dbReference type="AlphaFoldDB" id="A0A2N9GYI0"/>
<dbReference type="InterPro" id="IPR020719">
    <property type="entry name" value="RNA3'_term_phos_cycl-like_CS"/>
</dbReference>
<organism evidence="2">
    <name type="scientific">Fagus sylvatica</name>
    <name type="common">Beechnut</name>
    <dbReference type="NCBI Taxonomy" id="28930"/>
    <lineage>
        <taxon>Eukaryota</taxon>
        <taxon>Viridiplantae</taxon>
        <taxon>Streptophyta</taxon>
        <taxon>Embryophyta</taxon>
        <taxon>Tracheophyta</taxon>
        <taxon>Spermatophyta</taxon>
        <taxon>Magnoliopsida</taxon>
        <taxon>eudicotyledons</taxon>
        <taxon>Gunneridae</taxon>
        <taxon>Pentapetalae</taxon>
        <taxon>rosids</taxon>
        <taxon>fabids</taxon>
        <taxon>Fagales</taxon>
        <taxon>Fagaceae</taxon>
        <taxon>Fagus</taxon>
    </lineage>
</organism>
<reference evidence="2" key="1">
    <citation type="submission" date="2018-02" db="EMBL/GenBank/DDBJ databases">
        <authorList>
            <person name="Cohen D.B."/>
            <person name="Kent A.D."/>
        </authorList>
    </citation>
    <scope>NUCLEOTIDE SEQUENCE</scope>
</reference>
<accession>A0A2N9GYI0</accession>
<dbReference type="PROSITE" id="PS01287">
    <property type="entry name" value="RTC"/>
    <property type="match status" value="1"/>
</dbReference>
<feature type="compositionally biased region" description="Basic residues" evidence="1">
    <location>
        <begin position="40"/>
        <end position="50"/>
    </location>
</feature>
<evidence type="ECO:0000256" key="1">
    <source>
        <dbReference type="SAM" id="MobiDB-lite"/>
    </source>
</evidence>
<protein>
    <submittedName>
        <fullName evidence="2">Uncharacterized protein</fullName>
    </submittedName>
</protein>
<feature type="compositionally biased region" description="Pro residues" evidence="1">
    <location>
        <begin position="1"/>
        <end position="11"/>
    </location>
</feature>
<sequence>MKSVKPPPPVRPATTTTHKRPTPLATPRRRDPPRWPRREARIHHRSRKACRQALPCRSQWSGGGGAVPISAWRSGSQPGGGGAVLILAWRRGSQPGGGGAVLDLVVVVVAAAMGGKDLVMAVGYFG</sequence>
<gene>
    <name evidence="2" type="ORF">FSB_LOCUS35229</name>
</gene>
<feature type="region of interest" description="Disordered" evidence="1">
    <location>
        <begin position="1"/>
        <end position="50"/>
    </location>
</feature>
<feature type="compositionally biased region" description="Basic and acidic residues" evidence="1">
    <location>
        <begin position="28"/>
        <end position="39"/>
    </location>
</feature>
<dbReference type="EMBL" id="OIVN01002902">
    <property type="protein sequence ID" value="SPD07347.1"/>
    <property type="molecule type" value="Genomic_DNA"/>
</dbReference>
<name>A0A2N9GYI0_FAGSY</name>